<keyword evidence="3 7" id="KW-0812">Transmembrane</keyword>
<dbReference type="InterPro" id="IPR005829">
    <property type="entry name" value="Sugar_transporter_CS"/>
</dbReference>
<dbReference type="PROSITE" id="PS00216">
    <property type="entry name" value="SUGAR_TRANSPORT_1"/>
    <property type="match status" value="1"/>
</dbReference>
<dbReference type="GO" id="GO:0022857">
    <property type="term" value="F:transmembrane transporter activity"/>
    <property type="evidence" value="ECO:0007669"/>
    <property type="project" value="InterPro"/>
</dbReference>
<keyword evidence="4 7" id="KW-1133">Transmembrane helix</keyword>
<dbReference type="InterPro" id="IPR020846">
    <property type="entry name" value="MFS_dom"/>
</dbReference>
<evidence type="ECO:0000259" key="8">
    <source>
        <dbReference type="PROSITE" id="PS50850"/>
    </source>
</evidence>
<gene>
    <name evidence="9" type="ORF">PIIN_00903</name>
</gene>
<protein>
    <submittedName>
        <fullName evidence="9">Related to aminotriazole resistance protein</fullName>
    </submittedName>
</protein>
<keyword evidence="2" id="KW-0813">Transport</keyword>
<feature type="transmembrane region" description="Helical" evidence="7">
    <location>
        <begin position="501"/>
        <end position="529"/>
    </location>
</feature>
<evidence type="ECO:0000256" key="3">
    <source>
        <dbReference type="ARBA" id="ARBA00022692"/>
    </source>
</evidence>
<dbReference type="GO" id="GO:0016020">
    <property type="term" value="C:membrane"/>
    <property type="evidence" value="ECO:0007669"/>
    <property type="project" value="UniProtKB-SubCell"/>
</dbReference>
<reference evidence="9 10" key="1">
    <citation type="journal article" date="2011" name="PLoS Pathog.">
        <title>Endophytic Life Strategies Decoded by Genome and Transcriptome Analyses of the Mutualistic Root Symbiont Piriformospora indica.</title>
        <authorList>
            <person name="Zuccaro A."/>
            <person name="Lahrmann U."/>
            <person name="Guldener U."/>
            <person name="Langen G."/>
            <person name="Pfiffi S."/>
            <person name="Biedenkopf D."/>
            <person name="Wong P."/>
            <person name="Samans B."/>
            <person name="Grimm C."/>
            <person name="Basiewicz M."/>
            <person name="Murat C."/>
            <person name="Martin F."/>
            <person name="Kogel K.H."/>
        </authorList>
    </citation>
    <scope>NUCLEOTIDE SEQUENCE [LARGE SCALE GENOMIC DNA]</scope>
    <source>
        <strain evidence="9 10">DSM 11827</strain>
    </source>
</reference>
<feature type="transmembrane region" description="Helical" evidence="7">
    <location>
        <begin position="50"/>
        <end position="70"/>
    </location>
</feature>
<dbReference type="AlphaFoldDB" id="G4T6W5"/>
<dbReference type="HOGENOM" id="CLU_000960_27_0_1"/>
<dbReference type="InterPro" id="IPR011701">
    <property type="entry name" value="MFS"/>
</dbReference>
<feature type="transmembrane region" description="Helical" evidence="7">
    <location>
        <begin position="117"/>
        <end position="137"/>
    </location>
</feature>
<feature type="transmembrane region" description="Helical" evidence="7">
    <location>
        <begin position="271"/>
        <end position="294"/>
    </location>
</feature>
<evidence type="ECO:0000256" key="4">
    <source>
        <dbReference type="ARBA" id="ARBA00022989"/>
    </source>
</evidence>
<sequence length="557" mass="59332">MSTEGEPVRNSVKVKATKVDLHSNTTTVTDNDADMTAPTIPVKRSFGQSVIIVAACTGTMILNVALASGVSIAIPKTAESLHMSSSEVSWIISAFTLSSGCLLVLLGRLADLYGRKLVWMAGGLWTTVFTLACGFAQTGVQLIILRAMSGIGQAAMIPAAIGILAHSFPPSRARSVAFATFSAGAPLGASLGMVFGGVMAQYASWRGIYYFAAGIGLVVLVAGMFSIDKDNHHHGIDKRVDWIGAFLVTAGLVLLTYGLTDGPSRGWSSPLVISFLVLSILLIGVFCLWEHYLITRCSFPPLMPLDIWTRDHGRFSAMQLTGFLEWACFTSLTFWVMLYYQNYLRLSPMLAMVRVIPMAVTGVICNIVVAITVGHISGAYLLALGTVATSLAALLFAIIDTSAPYWSYGFPSAIICVFGADFVFACGTIFVAKVAHPSEQSLAGALFQTVTMLGTTFGLSVTTIAEAAGQRSEARRLGITLSPSETALEIPPLVLLKGYRIAQWTSFGLGMLGFMTVVVFLHGIGVLGARKKRDPSTEKMPVSEKGPVAANEVLDKA</sequence>
<comment type="subcellular location">
    <subcellularLocation>
        <location evidence="1">Membrane</location>
        <topology evidence="1">Multi-pass membrane protein</topology>
    </subcellularLocation>
</comment>
<evidence type="ECO:0000256" key="7">
    <source>
        <dbReference type="SAM" id="Phobius"/>
    </source>
</evidence>
<feature type="transmembrane region" description="Helical" evidence="7">
    <location>
        <begin position="90"/>
        <end position="110"/>
    </location>
</feature>
<dbReference type="OrthoDB" id="2130629at2759"/>
<organism evidence="9 10">
    <name type="scientific">Serendipita indica (strain DSM 11827)</name>
    <name type="common">Root endophyte fungus</name>
    <name type="synonym">Piriformospora indica</name>
    <dbReference type="NCBI Taxonomy" id="1109443"/>
    <lineage>
        <taxon>Eukaryota</taxon>
        <taxon>Fungi</taxon>
        <taxon>Dikarya</taxon>
        <taxon>Basidiomycota</taxon>
        <taxon>Agaricomycotina</taxon>
        <taxon>Agaricomycetes</taxon>
        <taxon>Sebacinales</taxon>
        <taxon>Serendipitaceae</taxon>
        <taxon>Serendipita</taxon>
    </lineage>
</organism>
<dbReference type="SUPFAM" id="SSF103473">
    <property type="entry name" value="MFS general substrate transporter"/>
    <property type="match status" value="1"/>
</dbReference>
<dbReference type="FunCoup" id="G4T6W5">
    <property type="interactions" value="17"/>
</dbReference>
<keyword evidence="10" id="KW-1185">Reference proteome</keyword>
<accession>G4T6W5</accession>
<evidence type="ECO:0000313" key="10">
    <source>
        <dbReference type="Proteomes" id="UP000007148"/>
    </source>
</evidence>
<dbReference type="Pfam" id="PF07690">
    <property type="entry name" value="MFS_1"/>
    <property type="match status" value="1"/>
</dbReference>
<dbReference type="PANTHER" id="PTHR42718:SF9">
    <property type="entry name" value="MAJOR FACILITATOR SUPERFAMILY MULTIDRUG TRANSPORTER MFSC"/>
    <property type="match status" value="1"/>
</dbReference>
<dbReference type="OMA" id="VWTLYMQ"/>
<feature type="transmembrane region" description="Helical" evidence="7">
    <location>
        <begin position="352"/>
        <end position="373"/>
    </location>
</feature>
<dbReference type="EMBL" id="CAFZ01000009">
    <property type="protein sequence ID" value="CCA67066.1"/>
    <property type="molecule type" value="Genomic_DNA"/>
</dbReference>
<feature type="domain" description="Major facilitator superfamily (MFS) profile" evidence="8">
    <location>
        <begin position="51"/>
        <end position="534"/>
    </location>
</feature>
<dbReference type="Gene3D" id="1.20.1720.10">
    <property type="entry name" value="Multidrug resistance protein D"/>
    <property type="match status" value="1"/>
</dbReference>
<dbReference type="Proteomes" id="UP000007148">
    <property type="component" value="Unassembled WGS sequence"/>
</dbReference>
<dbReference type="eggNOG" id="KOG0254">
    <property type="taxonomic scope" value="Eukaryota"/>
</dbReference>
<dbReference type="PANTHER" id="PTHR42718">
    <property type="entry name" value="MAJOR FACILITATOR SUPERFAMILY MULTIDRUG TRANSPORTER MFSC"/>
    <property type="match status" value="1"/>
</dbReference>
<feature type="transmembrane region" description="Helical" evidence="7">
    <location>
        <begin position="444"/>
        <end position="465"/>
    </location>
</feature>
<evidence type="ECO:0000256" key="1">
    <source>
        <dbReference type="ARBA" id="ARBA00004141"/>
    </source>
</evidence>
<feature type="region of interest" description="Disordered" evidence="6">
    <location>
        <begin position="533"/>
        <end position="557"/>
    </location>
</feature>
<feature type="transmembrane region" description="Helical" evidence="7">
    <location>
        <begin position="380"/>
        <end position="399"/>
    </location>
</feature>
<feature type="transmembrane region" description="Helical" evidence="7">
    <location>
        <begin position="239"/>
        <end position="259"/>
    </location>
</feature>
<feature type="transmembrane region" description="Helical" evidence="7">
    <location>
        <begin position="405"/>
        <end position="432"/>
    </location>
</feature>
<evidence type="ECO:0000256" key="6">
    <source>
        <dbReference type="SAM" id="MobiDB-lite"/>
    </source>
</evidence>
<feature type="transmembrane region" description="Helical" evidence="7">
    <location>
        <begin position="176"/>
        <end position="202"/>
    </location>
</feature>
<dbReference type="PROSITE" id="PS50850">
    <property type="entry name" value="MFS"/>
    <property type="match status" value="1"/>
</dbReference>
<feature type="transmembrane region" description="Helical" evidence="7">
    <location>
        <begin position="315"/>
        <end position="340"/>
    </location>
</feature>
<evidence type="ECO:0000256" key="2">
    <source>
        <dbReference type="ARBA" id="ARBA00022448"/>
    </source>
</evidence>
<dbReference type="STRING" id="1109443.G4T6W5"/>
<evidence type="ECO:0000313" key="9">
    <source>
        <dbReference type="EMBL" id="CCA67066.1"/>
    </source>
</evidence>
<name>G4T6W5_SERID</name>
<feature type="transmembrane region" description="Helical" evidence="7">
    <location>
        <begin position="208"/>
        <end position="227"/>
    </location>
</feature>
<evidence type="ECO:0000256" key="5">
    <source>
        <dbReference type="ARBA" id="ARBA00023136"/>
    </source>
</evidence>
<feature type="transmembrane region" description="Helical" evidence="7">
    <location>
        <begin position="143"/>
        <end position="164"/>
    </location>
</feature>
<dbReference type="InterPro" id="IPR036259">
    <property type="entry name" value="MFS_trans_sf"/>
</dbReference>
<proteinExistence type="predicted"/>
<keyword evidence="5 7" id="KW-0472">Membrane</keyword>
<dbReference type="InParanoid" id="G4T6W5"/>
<dbReference type="Gene3D" id="1.20.1250.20">
    <property type="entry name" value="MFS general substrate transporter like domains"/>
    <property type="match status" value="1"/>
</dbReference>
<comment type="caution">
    <text evidence="9">The sequence shown here is derived from an EMBL/GenBank/DDBJ whole genome shotgun (WGS) entry which is preliminary data.</text>
</comment>